<dbReference type="Pfam" id="PF25872">
    <property type="entry name" value="HTH_77"/>
    <property type="match status" value="1"/>
</dbReference>
<evidence type="ECO:0000313" key="3">
    <source>
        <dbReference type="Proteomes" id="UP000619244"/>
    </source>
</evidence>
<name>A0A918P480_9ACTN</name>
<accession>A0A918P480</accession>
<protein>
    <recommendedName>
        <fullName evidence="1">Winged helix-turn-helix domain-containing protein</fullName>
    </recommendedName>
</protein>
<dbReference type="AlphaFoldDB" id="A0A918P480"/>
<dbReference type="InterPro" id="IPR011990">
    <property type="entry name" value="TPR-like_helical_dom_sf"/>
</dbReference>
<evidence type="ECO:0000259" key="1">
    <source>
        <dbReference type="Pfam" id="PF25872"/>
    </source>
</evidence>
<reference evidence="2" key="1">
    <citation type="journal article" date="2014" name="Int. J. Syst. Evol. Microbiol.">
        <title>Complete genome sequence of Corynebacterium casei LMG S-19264T (=DSM 44701T), isolated from a smear-ripened cheese.</title>
        <authorList>
            <consortium name="US DOE Joint Genome Institute (JGI-PGF)"/>
            <person name="Walter F."/>
            <person name="Albersmeier A."/>
            <person name="Kalinowski J."/>
            <person name="Ruckert C."/>
        </authorList>
    </citation>
    <scope>NUCLEOTIDE SEQUENCE</scope>
    <source>
        <strain evidence="2">JCM 4790</strain>
    </source>
</reference>
<feature type="domain" description="Winged helix-turn-helix" evidence="1">
    <location>
        <begin position="297"/>
        <end position="368"/>
    </location>
</feature>
<dbReference type="EMBL" id="BMVU01000109">
    <property type="protein sequence ID" value="GGY16513.1"/>
    <property type="molecule type" value="Genomic_DNA"/>
</dbReference>
<dbReference type="PRINTS" id="PR00364">
    <property type="entry name" value="DISEASERSIST"/>
</dbReference>
<proteinExistence type="predicted"/>
<dbReference type="SUPFAM" id="SSF52540">
    <property type="entry name" value="P-loop containing nucleoside triphosphate hydrolases"/>
    <property type="match status" value="1"/>
</dbReference>
<sequence>MRGWGRGEAVRVGFYRTGWAAGEMPEETSSFVGRRAELLKTGGALEEARLVTLTGVGGVGKTRLALRAAAESRAAFPDGVWLVELSPLPPGQRDSELIALTVMEALRLADRTTRPATEVVCEWLAGRHLLLVLDCCEHLIPACAHLAGKLLTAAPGLRILATSRQFLGIRSEHVVTVPPLPAPGPDRPPAGAGQGEDAVALFTDRAAHAAPGLAGDLAARAVVADICARLEGIPLAVELAAARLPELTLTQLRAHLKARFEVLAADPDAYGDGEPRHQALRTTIGWSHELCAPLERLLWARLSVFAGGFDQEAAQAVCAGGPLAAADVPRLLDSLVGKSLLQRRAYVTGLVRYTMLDTVREFGAQWLAGLGEERATARRHRDHYLGLARRADAAWIGPGQVAWYARAVAEHANFRTALDFCLTEDEGQAALELGGALWFFWFACGYAREGRRYLDQALARWTDPGPTRTKAVWACGMAALVQGDTDTATRLGREFRADAEAAGAPAMLTAAAHLDGAALLQCGQLAEAAAVMDAAPPYTRDHGSDYAGARLVLWAIRAYVCMALGECEDAVAMADALRAECDRRGERWARAYADYNQALAERGLGQTEEASGHAQAALKNKALLHDSLGTALAVDLLASLSADSGHGQRAARLLGAAQQIWDTLGRPQAGLPELTAARTACERQAREALGDAAYEAAFREGLQTSIDEGLAYALHQP</sequence>
<reference evidence="2" key="2">
    <citation type="submission" date="2020-09" db="EMBL/GenBank/DDBJ databases">
        <authorList>
            <person name="Sun Q."/>
            <person name="Ohkuma M."/>
        </authorList>
    </citation>
    <scope>NUCLEOTIDE SEQUENCE</scope>
    <source>
        <strain evidence="2">JCM 4790</strain>
    </source>
</reference>
<gene>
    <name evidence="2" type="ORF">GCM10010358_80240</name>
</gene>
<dbReference type="SUPFAM" id="SSF48452">
    <property type="entry name" value="TPR-like"/>
    <property type="match status" value="1"/>
</dbReference>
<organism evidence="2 3">
    <name type="scientific">Streptomyces minutiscleroticus</name>
    <dbReference type="NCBI Taxonomy" id="68238"/>
    <lineage>
        <taxon>Bacteria</taxon>
        <taxon>Bacillati</taxon>
        <taxon>Actinomycetota</taxon>
        <taxon>Actinomycetes</taxon>
        <taxon>Kitasatosporales</taxon>
        <taxon>Streptomycetaceae</taxon>
        <taxon>Streptomyces</taxon>
    </lineage>
</organism>
<evidence type="ECO:0000313" key="2">
    <source>
        <dbReference type="EMBL" id="GGY16513.1"/>
    </source>
</evidence>
<keyword evidence="3" id="KW-1185">Reference proteome</keyword>
<dbReference type="PANTHER" id="PTHR47691">
    <property type="entry name" value="REGULATOR-RELATED"/>
    <property type="match status" value="1"/>
</dbReference>
<dbReference type="InterPro" id="IPR058852">
    <property type="entry name" value="HTH_77"/>
</dbReference>
<dbReference type="PANTHER" id="PTHR47691:SF3">
    <property type="entry name" value="HTH-TYPE TRANSCRIPTIONAL REGULATOR RV0890C-RELATED"/>
    <property type="match status" value="1"/>
</dbReference>
<dbReference type="Proteomes" id="UP000619244">
    <property type="component" value="Unassembled WGS sequence"/>
</dbReference>
<dbReference type="InterPro" id="IPR027417">
    <property type="entry name" value="P-loop_NTPase"/>
</dbReference>
<comment type="caution">
    <text evidence="2">The sequence shown here is derived from an EMBL/GenBank/DDBJ whole genome shotgun (WGS) entry which is preliminary data.</text>
</comment>
<dbReference type="Gene3D" id="3.40.50.300">
    <property type="entry name" value="P-loop containing nucleotide triphosphate hydrolases"/>
    <property type="match status" value="1"/>
</dbReference>